<feature type="compositionally biased region" description="Basic and acidic residues" evidence="1">
    <location>
        <begin position="169"/>
        <end position="185"/>
    </location>
</feature>
<keyword evidence="3" id="KW-1185">Reference proteome</keyword>
<dbReference type="RefSeq" id="WP_145273627.1">
    <property type="nucleotide sequence ID" value="NZ_CP036272.1"/>
</dbReference>
<reference evidence="2 3" key="1">
    <citation type="submission" date="2019-02" db="EMBL/GenBank/DDBJ databases">
        <title>Deep-cultivation of Planctomycetes and their phenomic and genomic characterization uncovers novel biology.</title>
        <authorList>
            <person name="Wiegand S."/>
            <person name="Jogler M."/>
            <person name="Boedeker C."/>
            <person name="Pinto D."/>
            <person name="Vollmers J."/>
            <person name="Rivas-Marin E."/>
            <person name="Kohn T."/>
            <person name="Peeters S.H."/>
            <person name="Heuer A."/>
            <person name="Rast P."/>
            <person name="Oberbeckmann S."/>
            <person name="Bunk B."/>
            <person name="Jeske O."/>
            <person name="Meyerdierks A."/>
            <person name="Storesund J.E."/>
            <person name="Kallscheuer N."/>
            <person name="Luecker S."/>
            <person name="Lage O.M."/>
            <person name="Pohl T."/>
            <person name="Merkel B.J."/>
            <person name="Hornburger P."/>
            <person name="Mueller R.-W."/>
            <person name="Bruemmer F."/>
            <person name="Labrenz M."/>
            <person name="Spormann A.M."/>
            <person name="Op den Camp H."/>
            <person name="Overmann J."/>
            <person name="Amann R."/>
            <person name="Jetten M.S.M."/>
            <person name="Mascher T."/>
            <person name="Medema M.H."/>
            <person name="Devos D.P."/>
            <person name="Kaster A.-K."/>
            <person name="Ovreas L."/>
            <person name="Rohde M."/>
            <person name="Galperin M.Y."/>
            <person name="Jogler C."/>
        </authorList>
    </citation>
    <scope>NUCLEOTIDE SEQUENCE [LARGE SCALE GENOMIC DNA]</scope>
    <source>
        <strain evidence="2 3">SV_7m_r</strain>
    </source>
</reference>
<accession>A0A517SWX0</accession>
<evidence type="ECO:0000313" key="2">
    <source>
        <dbReference type="EMBL" id="QDT60637.1"/>
    </source>
</evidence>
<dbReference type="EMBL" id="CP036272">
    <property type="protein sequence ID" value="QDT60637.1"/>
    <property type="molecule type" value="Genomic_DNA"/>
</dbReference>
<gene>
    <name evidence="2" type="ORF">SV7mr_31610</name>
</gene>
<feature type="region of interest" description="Disordered" evidence="1">
    <location>
        <begin position="39"/>
        <end position="61"/>
    </location>
</feature>
<evidence type="ECO:0000313" key="3">
    <source>
        <dbReference type="Proteomes" id="UP000315003"/>
    </source>
</evidence>
<proteinExistence type="predicted"/>
<dbReference type="AlphaFoldDB" id="A0A517SWX0"/>
<feature type="region of interest" description="Disordered" evidence="1">
    <location>
        <begin position="144"/>
        <end position="185"/>
    </location>
</feature>
<protein>
    <submittedName>
        <fullName evidence="2">Uncharacterized protein</fullName>
    </submittedName>
</protein>
<sequence>MIHIRTRVRFNANRVKKKADQASFNSLGHAGGAIRKTAYRSIRKRKNPSRPGTAPSSPTGRLRRSFRYEVDRSTPGVVIGPVNEIAGQLWNLHEFGGVANKRRKLKRHRFRVGQHGPIRLIRPGKFARIELRTAAQANRARRLIEEENERRGGSKPRRYPKRPFMKPALDTHRAQLPKFWRDSVK</sequence>
<feature type="compositionally biased region" description="Basic residues" evidence="1">
    <location>
        <begin position="153"/>
        <end position="164"/>
    </location>
</feature>
<name>A0A517SWX0_9BACT</name>
<dbReference type="OrthoDB" id="264166at2"/>
<dbReference type="Proteomes" id="UP000315003">
    <property type="component" value="Chromosome"/>
</dbReference>
<evidence type="ECO:0000256" key="1">
    <source>
        <dbReference type="SAM" id="MobiDB-lite"/>
    </source>
</evidence>
<organism evidence="2 3">
    <name type="scientific">Stieleria bergensis</name>
    <dbReference type="NCBI Taxonomy" id="2528025"/>
    <lineage>
        <taxon>Bacteria</taxon>
        <taxon>Pseudomonadati</taxon>
        <taxon>Planctomycetota</taxon>
        <taxon>Planctomycetia</taxon>
        <taxon>Pirellulales</taxon>
        <taxon>Pirellulaceae</taxon>
        <taxon>Stieleria</taxon>
    </lineage>
</organism>
<feature type="compositionally biased region" description="Basic residues" evidence="1">
    <location>
        <begin position="39"/>
        <end position="48"/>
    </location>
</feature>